<dbReference type="PANTHER" id="PTHR45138">
    <property type="entry name" value="REGULATORY COMPONENTS OF SENSORY TRANSDUCTION SYSTEM"/>
    <property type="match status" value="1"/>
</dbReference>
<evidence type="ECO:0000313" key="4">
    <source>
        <dbReference type="EMBL" id="ASP47359.1"/>
    </source>
</evidence>
<feature type="transmembrane region" description="Helical" evidence="2">
    <location>
        <begin position="332"/>
        <end position="351"/>
    </location>
</feature>
<dbReference type="SUPFAM" id="SSF55073">
    <property type="entry name" value="Nucleotide cyclase"/>
    <property type="match status" value="1"/>
</dbReference>
<evidence type="ECO:0000256" key="1">
    <source>
        <dbReference type="ARBA" id="ARBA00012528"/>
    </source>
</evidence>
<dbReference type="InterPro" id="IPR019734">
    <property type="entry name" value="TPR_rpt"/>
</dbReference>
<keyword evidence="5" id="KW-1185">Reference proteome</keyword>
<dbReference type="GO" id="GO:0043709">
    <property type="term" value="P:cell adhesion involved in single-species biofilm formation"/>
    <property type="evidence" value="ECO:0007669"/>
    <property type="project" value="TreeGrafter"/>
</dbReference>
<reference evidence="4 5" key="1">
    <citation type="submission" date="2017-08" db="EMBL/GenBank/DDBJ databases">
        <title>Complete genome of Colwellia sp. NB097-1, a psychrophile bacterium ioslated from Bering Sea.</title>
        <authorList>
            <person name="Chen X."/>
        </authorList>
    </citation>
    <scope>NUCLEOTIDE SEQUENCE [LARGE SCALE GENOMIC DNA]</scope>
    <source>
        <strain evidence="4 5">NB097-1</strain>
    </source>
</reference>
<dbReference type="Pfam" id="PF00990">
    <property type="entry name" value="GGDEF"/>
    <property type="match status" value="1"/>
</dbReference>
<dbReference type="CDD" id="cd01949">
    <property type="entry name" value="GGDEF"/>
    <property type="match status" value="1"/>
</dbReference>
<feature type="domain" description="GGDEF" evidence="3">
    <location>
        <begin position="396"/>
        <end position="530"/>
    </location>
</feature>
<name>A0A222G680_9GAMM</name>
<evidence type="ECO:0000313" key="5">
    <source>
        <dbReference type="Proteomes" id="UP000202259"/>
    </source>
</evidence>
<dbReference type="AlphaFoldDB" id="A0A222G680"/>
<dbReference type="Proteomes" id="UP000202259">
    <property type="component" value="Chromosome"/>
</dbReference>
<dbReference type="GO" id="GO:0005886">
    <property type="term" value="C:plasma membrane"/>
    <property type="evidence" value="ECO:0007669"/>
    <property type="project" value="TreeGrafter"/>
</dbReference>
<dbReference type="SMART" id="SM00267">
    <property type="entry name" value="GGDEF"/>
    <property type="match status" value="1"/>
</dbReference>
<gene>
    <name evidence="4" type="ORF">B5D82_06035</name>
</gene>
<accession>A0A222G680</accession>
<dbReference type="InterPro" id="IPR000160">
    <property type="entry name" value="GGDEF_dom"/>
</dbReference>
<dbReference type="SMART" id="SM00028">
    <property type="entry name" value="TPR"/>
    <property type="match status" value="2"/>
</dbReference>
<evidence type="ECO:0000256" key="2">
    <source>
        <dbReference type="SAM" id="Phobius"/>
    </source>
</evidence>
<keyword evidence="2" id="KW-0472">Membrane</keyword>
<dbReference type="EC" id="2.7.7.65" evidence="1"/>
<dbReference type="NCBIfam" id="TIGR00254">
    <property type="entry name" value="GGDEF"/>
    <property type="match status" value="1"/>
</dbReference>
<dbReference type="PANTHER" id="PTHR45138:SF6">
    <property type="entry name" value="DIGUANYLATE CYCLASE DGCN"/>
    <property type="match status" value="1"/>
</dbReference>
<evidence type="ECO:0000259" key="3">
    <source>
        <dbReference type="PROSITE" id="PS50887"/>
    </source>
</evidence>
<keyword evidence="2" id="KW-0812">Transmembrane</keyword>
<dbReference type="InterPro" id="IPR050469">
    <property type="entry name" value="Diguanylate_Cyclase"/>
</dbReference>
<dbReference type="SUPFAM" id="SSF48452">
    <property type="entry name" value="TPR-like"/>
    <property type="match status" value="2"/>
</dbReference>
<dbReference type="KEGG" id="cber:B5D82_06035"/>
<dbReference type="EMBL" id="CP020465">
    <property type="protein sequence ID" value="ASP47359.1"/>
    <property type="molecule type" value="Genomic_DNA"/>
</dbReference>
<proteinExistence type="predicted"/>
<dbReference type="Gene3D" id="1.25.40.10">
    <property type="entry name" value="Tetratricopeptide repeat domain"/>
    <property type="match status" value="2"/>
</dbReference>
<dbReference type="PROSITE" id="PS50887">
    <property type="entry name" value="GGDEF"/>
    <property type="match status" value="1"/>
</dbReference>
<keyword evidence="2" id="KW-1133">Transmembrane helix</keyword>
<dbReference type="GO" id="GO:1902201">
    <property type="term" value="P:negative regulation of bacterial-type flagellum-dependent cell motility"/>
    <property type="evidence" value="ECO:0007669"/>
    <property type="project" value="TreeGrafter"/>
</dbReference>
<sequence>MPAYAELQAPIYAYIAKLKVKSGDWVEGKYYLDLAISKLSLVKSDELYIDSLESISGIYLVRGNYAETIVYVQKMADYAHDSKNKRGEIVALNRLALIYIQLDLFQLAVEPLQMALTLARETKNYDGEFLATLYLICVHINLPEVGPQETFELTIVAENIPSRLNNNNGYLTRFKGIVQQQLGNFSAAEKWLKLALNKAESDHDIRLLQAVSKNLAELYVVTNKPLLALDYAIMSLRYNNKMPHSNNSAAIQYLLSNIYQLMGDDKNSLKYLRAYANFQHLANETNTISLVTTMDKRIENIKSQHEYAELNNSFLINKVMVEENKNKQQQSIFILIALGLVFCFFIIVFFVHHRMLKAQVVTSMKDGLTGVFCRSYLKSYLPAVQSRFERETDPELSLGALIIDCDDFKFINDTFGHAGGDKALKAIVNTITTQIREHDLLIRWGGDEFVLICESVSHSQMRELAKRIIRSISDLLIEYDQATLSVTISAGYALHDKNEKFNFDELIKTADGFLLTTKRSGKNNYLGSKNNGLSATDFSKIFSKGIV</sequence>
<protein>
    <recommendedName>
        <fullName evidence="1">diguanylate cyclase</fullName>
        <ecNumber evidence="1">2.7.7.65</ecNumber>
    </recommendedName>
</protein>
<dbReference type="InterPro" id="IPR029787">
    <property type="entry name" value="Nucleotide_cyclase"/>
</dbReference>
<organism evidence="4 5">
    <name type="scientific">Cognaticolwellia beringensis</name>
    <dbReference type="NCBI Taxonomy" id="1967665"/>
    <lineage>
        <taxon>Bacteria</taxon>
        <taxon>Pseudomonadati</taxon>
        <taxon>Pseudomonadota</taxon>
        <taxon>Gammaproteobacteria</taxon>
        <taxon>Alteromonadales</taxon>
        <taxon>Colwelliaceae</taxon>
        <taxon>Cognaticolwellia</taxon>
    </lineage>
</organism>
<dbReference type="InterPro" id="IPR043128">
    <property type="entry name" value="Rev_trsase/Diguanyl_cyclase"/>
</dbReference>
<dbReference type="InterPro" id="IPR011990">
    <property type="entry name" value="TPR-like_helical_dom_sf"/>
</dbReference>
<dbReference type="GO" id="GO:0052621">
    <property type="term" value="F:diguanylate cyclase activity"/>
    <property type="evidence" value="ECO:0007669"/>
    <property type="project" value="UniProtKB-EC"/>
</dbReference>
<dbReference type="Gene3D" id="3.30.70.270">
    <property type="match status" value="1"/>
</dbReference>